<dbReference type="Gene3D" id="3.40.30.10">
    <property type="entry name" value="Glutaredoxin"/>
    <property type="match status" value="1"/>
</dbReference>
<dbReference type="EMBL" id="CP015061">
    <property type="protein sequence ID" value="QGN18018.1"/>
    <property type="molecule type" value="Genomic_DNA"/>
</dbReference>
<proteinExistence type="predicted"/>
<reference evidence="3 4" key="2">
    <citation type="submission" date="2019-11" db="EMBL/GenBank/DDBJ databases">
        <authorList>
            <person name="Lu H."/>
        </authorList>
    </citation>
    <scope>NUCLEOTIDE SEQUENCE [LARGE SCALE GENOMIC DNA]</scope>
    <source>
        <strain evidence="3 4">FIM1</strain>
    </source>
</reference>
<dbReference type="Proteomes" id="UP000422736">
    <property type="component" value="Chromosome 7"/>
</dbReference>
<feature type="region of interest" description="Disordered" evidence="2">
    <location>
        <begin position="101"/>
        <end position="121"/>
    </location>
</feature>
<keyword evidence="1" id="KW-0676">Redox-active center</keyword>
<dbReference type="InterPro" id="IPR036249">
    <property type="entry name" value="Thioredoxin-like_sf"/>
</dbReference>
<evidence type="ECO:0000256" key="1">
    <source>
        <dbReference type="ARBA" id="ARBA00023284"/>
    </source>
</evidence>
<evidence type="ECO:0000313" key="3">
    <source>
        <dbReference type="EMBL" id="QGN18018.1"/>
    </source>
</evidence>
<evidence type="ECO:0000256" key="2">
    <source>
        <dbReference type="SAM" id="MobiDB-lite"/>
    </source>
</evidence>
<name>A0ABX6F0I9_KLUMA</name>
<reference evidence="3 4" key="1">
    <citation type="submission" date="2016-03" db="EMBL/GenBank/DDBJ databases">
        <title>How can Kluyveromyces marxianus grow so fast - potential evolutionary course in Saccharomyces Complex revealed by comparative genomics.</title>
        <authorList>
            <person name="Mo W."/>
            <person name="Lu W."/>
            <person name="Yang X."/>
            <person name="Qi J."/>
            <person name="Lv H."/>
        </authorList>
    </citation>
    <scope>NUCLEOTIDE SEQUENCE [LARGE SCALE GENOMIC DNA]</scope>
    <source>
        <strain evidence="3 4">FIM1</strain>
    </source>
</reference>
<sequence>MPFPKISIVFCVKCKWNLRSAWYLQELLQTFGSELKEVSLVIGNPGDFKVLGYRDEGSEPILIWDRVENGGFPDSKYLKQRVKRLLFNDSVTVGAHIDSKNSQGSEALVSGPSRENNASVCAPEDSLSSVCTDCQ</sequence>
<dbReference type="InterPro" id="IPR011893">
    <property type="entry name" value="Selenoprotein_Rdx-typ"/>
</dbReference>
<gene>
    <name evidence="3" type="ORF">FIM1_4334</name>
</gene>
<protein>
    <recommendedName>
        <fullName evidence="5">Selenoprotein W</fullName>
    </recommendedName>
</protein>
<evidence type="ECO:0000313" key="4">
    <source>
        <dbReference type="Proteomes" id="UP000422736"/>
    </source>
</evidence>
<dbReference type="PANTHER" id="PTHR36417">
    <property type="entry name" value="SELENOPROTEIN DOMAIN PROTEIN (AFU_ORTHOLOGUE AFUA_1G05220)"/>
    <property type="match status" value="1"/>
</dbReference>
<evidence type="ECO:0008006" key="5">
    <source>
        <dbReference type="Google" id="ProtNLM"/>
    </source>
</evidence>
<dbReference type="Pfam" id="PF10262">
    <property type="entry name" value="Rdx"/>
    <property type="match status" value="1"/>
</dbReference>
<dbReference type="NCBIfam" id="TIGR02174">
    <property type="entry name" value="CXXU_selWTH"/>
    <property type="match status" value="1"/>
</dbReference>
<accession>A0ABX6F0I9</accession>
<dbReference type="SUPFAM" id="SSF52833">
    <property type="entry name" value="Thioredoxin-like"/>
    <property type="match status" value="1"/>
</dbReference>
<dbReference type="PANTHER" id="PTHR36417:SF2">
    <property type="entry name" value="SELENOPROTEIN DOMAIN PROTEIN (AFU_ORTHOLOGUE AFUA_1G05220)"/>
    <property type="match status" value="1"/>
</dbReference>
<keyword evidence="4" id="KW-1185">Reference proteome</keyword>
<organism evidence="3 4">
    <name type="scientific">Kluyveromyces marxianus</name>
    <name type="common">Yeast</name>
    <name type="synonym">Candida kefyr</name>
    <dbReference type="NCBI Taxonomy" id="4911"/>
    <lineage>
        <taxon>Eukaryota</taxon>
        <taxon>Fungi</taxon>
        <taxon>Dikarya</taxon>
        <taxon>Ascomycota</taxon>
        <taxon>Saccharomycotina</taxon>
        <taxon>Saccharomycetes</taxon>
        <taxon>Saccharomycetales</taxon>
        <taxon>Saccharomycetaceae</taxon>
        <taxon>Kluyveromyces</taxon>
    </lineage>
</organism>